<proteinExistence type="predicted"/>
<evidence type="ECO:0000313" key="1">
    <source>
        <dbReference type="EMBL" id="KAG0290926.1"/>
    </source>
</evidence>
<sequence length="200" mass="21888">MLTLFLGEKGSARNEFDALLAASEEDMVTSALLPDNEDALIVLEKAYTAAEVKVENLYNQAAKLLASRVKVDNWPEPKRTHALVVAYKALLENSAELEGAKSAALIALNRVKILIATHIALLPVPAITAVPHDSALPSQAAIKRYSKHTSADTLLNFLSRTASAFNFIAPKAKKKRKRRINLTVTVISLLCVHMFNKFVL</sequence>
<reference evidence="1" key="1">
    <citation type="journal article" date="2020" name="Fungal Divers.">
        <title>Resolving the Mortierellaceae phylogeny through synthesis of multi-gene phylogenetics and phylogenomics.</title>
        <authorList>
            <person name="Vandepol N."/>
            <person name="Liber J."/>
            <person name="Desiro A."/>
            <person name="Na H."/>
            <person name="Kennedy M."/>
            <person name="Barry K."/>
            <person name="Grigoriev I.V."/>
            <person name="Miller A.N."/>
            <person name="O'Donnell K."/>
            <person name="Stajich J.E."/>
            <person name="Bonito G."/>
        </authorList>
    </citation>
    <scope>NUCLEOTIDE SEQUENCE</scope>
    <source>
        <strain evidence="1">NVP60</strain>
    </source>
</reference>
<keyword evidence="2" id="KW-1185">Reference proteome</keyword>
<dbReference type="OrthoDB" id="2433983at2759"/>
<dbReference type="AlphaFoldDB" id="A0A9P6QPS5"/>
<organism evidence="1 2">
    <name type="scientific">Linnemannia gamsii</name>
    <dbReference type="NCBI Taxonomy" id="64522"/>
    <lineage>
        <taxon>Eukaryota</taxon>
        <taxon>Fungi</taxon>
        <taxon>Fungi incertae sedis</taxon>
        <taxon>Mucoromycota</taxon>
        <taxon>Mortierellomycotina</taxon>
        <taxon>Mortierellomycetes</taxon>
        <taxon>Mortierellales</taxon>
        <taxon>Mortierellaceae</taxon>
        <taxon>Linnemannia</taxon>
    </lineage>
</organism>
<protein>
    <submittedName>
        <fullName evidence="1">Uncharacterized protein</fullName>
    </submittedName>
</protein>
<name>A0A9P6QPS5_9FUNG</name>
<comment type="caution">
    <text evidence="1">The sequence shown here is derived from an EMBL/GenBank/DDBJ whole genome shotgun (WGS) entry which is preliminary data.</text>
</comment>
<dbReference type="Proteomes" id="UP000823405">
    <property type="component" value="Unassembled WGS sequence"/>
</dbReference>
<accession>A0A9P6QPS5</accession>
<gene>
    <name evidence="1" type="ORF">BGZ97_006037</name>
</gene>
<dbReference type="EMBL" id="JAAAIN010002691">
    <property type="protein sequence ID" value="KAG0290926.1"/>
    <property type="molecule type" value="Genomic_DNA"/>
</dbReference>
<evidence type="ECO:0000313" key="2">
    <source>
        <dbReference type="Proteomes" id="UP000823405"/>
    </source>
</evidence>